<gene>
    <name evidence="3" type="ORF">H4Q32_027499</name>
</gene>
<dbReference type="PANTHER" id="PTHR33066:SF2">
    <property type="entry name" value="FILAGGRIN-2-LIKE"/>
    <property type="match status" value="1"/>
</dbReference>
<feature type="compositionally biased region" description="Polar residues" evidence="2">
    <location>
        <begin position="109"/>
        <end position="118"/>
    </location>
</feature>
<dbReference type="InterPro" id="IPR013762">
    <property type="entry name" value="Integrase-like_cat_sf"/>
</dbReference>
<feature type="compositionally biased region" description="Low complexity" evidence="2">
    <location>
        <begin position="374"/>
        <end position="398"/>
    </location>
</feature>
<dbReference type="SUPFAM" id="SSF56349">
    <property type="entry name" value="DNA breaking-rejoining enzymes"/>
    <property type="match status" value="1"/>
</dbReference>
<evidence type="ECO:0000256" key="1">
    <source>
        <dbReference type="ARBA" id="ARBA00023172"/>
    </source>
</evidence>
<feature type="region of interest" description="Disordered" evidence="2">
    <location>
        <begin position="372"/>
        <end position="444"/>
    </location>
</feature>
<dbReference type="Gene3D" id="1.10.443.10">
    <property type="entry name" value="Intergrase catalytic core"/>
    <property type="match status" value="1"/>
</dbReference>
<organism evidence="3 4">
    <name type="scientific">Labeo rohita</name>
    <name type="common">Indian major carp</name>
    <name type="synonym">Cyprinus rohita</name>
    <dbReference type="NCBI Taxonomy" id="84645"/>
    <lineage>
        <taxon>Eukaryota</taxon>
        <taxon>Metazoa</taxon>
        <taxon>Chordata</taxon>
        <taxon>Craniata</taxon>
        <taxon>Vertebrata</taxon>
        <taxon>Euteleostomi</taxon>
        <taxon>Actinopterygii</taxon>
        <taxon>Neopterygii</taxon>
        <taxon>Teleostei</taxon>
        <taxon>Ostariophysi</taxon>
        <taxon>Cypriniformes</taxon>
        <taxon>Cyprinidae</taxon>
        <taxon>Labeoninae</taxon>
        <taxon>Labeonini</taxon>
        <taxon>Labeo</taxon>
    </lineage>
</organism>
<dbReference type="Proteomes" id="UP000830375">
    <property type="component" value="Unassembled WGS sequence"/>
</dbReference>
<dbReference type="EMBL" id="JACTAM010000167">
    <property type="protein sequence ID" value="KAI2647734.1"/>
    <property type="molecule type" value="Genomic_DNA"/>
</dbReference>
<evidence type="ECO:0000256" key="2">
    <source>
        <dbReference type="SAM" id="MobiDB-lite"/>
    </source>
</evidence>
<proteinExistence type="predicted"/>
<keyword evidence="1" id="KW-0233">DNA recombination</keyword>
<evidence type="ECO:0000313" key="4">
    <source>
        <dbReference type="Proteomes" id="UP000830375"/>
    </source>
</evidence>
<dbReference type="InterPro" id="IPR011010">
    <property type="entry name" value="DNA_brk_join_enz"/>
</dbReference>
<sequence length="585" mass="62538">MAVCIHSFRFLLQSSCLLSKNTERKKREEKFFPARIEALLRSFPGQTNLKEQFSLASFDGHDLCLTCLGCDHAEAGLVDVSCAHCECMTIAMLRSRLSYMRGHTVISAGPSSTRSENASAARVRDQGDLRVTVRDVPPGKTPRKSRPSKRVPVELPKHDTCSSRGGPSISFGAPEEDMMSIAASEKDAPPAEADDSAGQSSTVGAALSEIDTKLAAMLLRVAKSIELEVPKAPSPERSRLDDWFLGAKGDFPPRPAPVPFFPEVHEELTKTWGAPFMACSHQGSSLLTTLDGGAARGYVDVPQVERAVAVHLCPQNAATWRNRPRLPSKACKRSSALAVKAYGAAGQAASALHAMAILQVYQAKALKQLHESSSDSGVISRSSASSPVPERRPASSASGSEPQFANAGSRAAVKCHPPDPASTSTGGLVSAPQPVSLADPDGTTRMVDRTRGFRCSEQLFVCFGEQQKGNAVSKQRLAHWVVDAITLAYESQGEPCPLRVRAHSTRSVASSYALAHGTSLADICRAAGWATPNTFTRFYNLRVEPVSSRVGSVSACCAIPYGSVHLFLNCSFFLNSGSSVPRSPD</sequence>
<accession>A0ABQ8LB98</accession>
<feature type="compositionally biased region" description="Basic and acidic residues" evidence="2">
    <location>
        <begin position="151"/>
        <end position="161"/>
    </location>
</feature>
<feature type="compositionally biased region" description="Basic and acidic residues" evidence="2">
    <location>
        <begin position="122"/>
        <end position="133"/>
    </location>
</feature>
<keyword evidence="4" id="KW-1185">Reference proteome</keyword>
<comment type="caution">
    <text evidence="3">The sequence shown here is derived from an EMBL/GenBank/DDBJ whole genome shotgun (WGS) entry which is preliminary data.</text>
</comment>
<dbReference type="PANTHER" id="PTHR33066">
    <property type="entry name" value="INTEGRASE_SAM-LIKE_N DOMAIN-CONTAINING PROTEIN"/>
    <property type="match status" value="1"/>
</dbReference>
<evidence type="ECO:0000313" key="3">
    <source>
        <dbReference type="EMBL" id="KAI2647734.1"/>
    </source>
</evidence>
<name>A0ABQ8LB98_LABRO</name>
<protein>
    <submittedName>
        <fullName evidence="3">Transcription intermediary factor 1-beta</fullName>
    </submittedName>
</protein>
<reference evidence="3 4" key="1">
    <citation type="submission" date="2022-01" db="EMBL/GenBank/DDBJ databases">
        <title>A high-quality chromosome-level genome assembly of rohu carp, Labeo rohita.</title>
        <authorList>
            <person name="Arick M.A. II"/>
            <person name="Hsu C.-Y."/>
            <person name="Magbanua Z."/>
            <person name="Pechanova O."/>
            <person name="Grover C."/>
            <person name="Miller E."/>
            <person name="Thrash A."/>
            <person name="Ezzel L."/>
            <person name="Alam S."/>
            <person name="Benzie J."/>
            <person name="Hamilton M."/>
            <person name="Karsi A."/>
            <person name="Lawrence M.L."/>
            <person name="Peterson D.G."/>
        </authorList>
    </citation>
    <scope>NUCLEOTIDE SEQUENCE [LARGE SCALE GENOMIC DNA]</scope>
    <source>
        <strain evidence="4">BAU-BD-2019</strain>
        <tissue evidence="3">Blood</tissue>
    </source>
</reference>
<feature type="region of interest" description="Disordered" evidence="2">
    <location>
        <begin position="108"/>
        <end position="173"/>
    </location>
</feature>